<dbReference type="Gene3D" id="3.30.70.1820">
    <property type="entry name" value="L1 transposable element, RRM domain"/>
    <property type="match status" value="1"/>
</dbReference>
<dbReference type="EMBL" id="CALNXI010000035">
    <property type="protein sequence ID" value="CAH3016121.1"/>
    <property type="molecule type" value="Genomic_DNA"/>
</dbReference>
<gene>
    <name evidence="2" type="ORF">PEVE_00025919</name>
</gene>
<name>A0ABN8LJL6_9CNID</name>
<organism evidence="2 3">
    <name type="scientific">Porites evermanni</name>
    <dbReference type="NCBI Taxonomy" id="104178"/>
    <lineage>
        <taxon>Eukaryota</taxon>
        <taxon>Metazoa</taxon>
        <taxon>Cnidaria</taxon>
        <taxon>Anthozoa</taxon>
        <taxon>Hexacorallia</taxon>
        <taxon>Scleractinia</taxon>
        <taxon>Fungiina</taxon>
        <taxon>Poritidae</taxon>
        <taxon>Porites</taxon>
    </lineage>
</organism>
<proteinExistence type="predicted"/>
<evidence type="ECO:0000313" key="3">
    <source>
        <dbReference type="Proteomes" id="UP001159427"/>
    </source>
</evidence>
<dbReference type="PANTHER" id="PTHR11505">
    <property type="entry name" value="L1 TRANSPOSABLE ELEMENT-RELATED"/>
    <property type="match status" value="1"/>
</dbReference>
<keyword evidence="3" id="KW-1185">Reference proteome</keyword>
<comment type="caution">
    <text evidence="2">The sequence shown here is derived from an EMBL/GenBank/DDBJ whole genome shotgun (WGS) entry which is preliminary data.</text>
</comment>
<feature type="region of interest" description="Disordered" evidence="1">
    <location>
        <begin position="1"/>
        <end position="26"/>
    </location>
</feature>
<sequence>MSRKSFVKIGRAHRAPKQLKDNRKSPGPIHVAFVRYPDKMKILANAAARLKHNSFDGNLIGFGVDFSKETQERRKALVPFKKHLQKKLEGKECKVFIAYPATLKYLDSKGKVEAVNNEELKKMECE</sequence>
<dbReference type="InterPro" id="IPR004244">
    <property type="entry name" value="Transposase_22"/>
</dbReference>
<reference evidence="2 3" key="1">
    <citation type="submission" date="2022-05" db="EMBL/GenBank/DDBJ databases">
        <authorList>
            <consortium name="Genoscope - CEA"/>
            <person name="William W."/>
        </authorList>
    </citation>
    <scope>NUCLEOTIDE SEQUENCE [LARGE SCALE GENOMIC DNA]</scope>
</reference>
<feature type="compositionally biased region" description="Basic residues" evidence="1">
    <location>
        <begin position="1"/>
        <end position="17"/>
    </location>
</feature>
<evidence type="ECO:0000256" key="1">
    <source>
        <dbReference type="SAM" id="MobiDB-lite"/>
    </source>
</evidence>
<dbReference type="Proteomes" id="UP001159427">
    <property type="component" value="Unassembled WGS sequence"/>
</dbReference>
<protein>
    <submittedName>
        <fullName evidence="2">Uncharacterized protein</fullName>
    </submittedName>
</protein>
<evidence type="ECO:0000313" key="2">
    <source>
        <dbReference type="EMBL" id="CAH3016121.1"/>
    </source>
</evidence>
<accession>A0ABN8LJL6</accession>